<reference evidence="1 2" key="1">
    <citation type="submission" date="2022-02" db="EMBL/GenBank/DDBJ databases">
        <authorList>
            <person name="Tian F."/>
            <person name="Li J."/>
            <person name="Li F."/>
            <person name="Tong Y."/>
        </authorList>
    </citation>
    <scope>NUCLEOTIDE SEQUENCE [LARGE SCALE GENOMIC DNA]</scope>
</reference>
<accession>A0AAE9G9G6</accession>
<keyword evidence="2" id="KW-1185">Reference proteome</keyword>
<name>A0AAE9G9G6_9CAUD</name>
<evidence type="ECO:0000313" key="1">
    <source>
        <dbReference type="EMBL" id="UNY46989.1"/>
    </source>
</evidence>
<dbReference type="Proteomes" id="UP000832072">
    <property type="component" value="Segment"/>
</dbReference>
<sequence>MLIYRVETCISLFGIDKKVPAGIGPYGTRDMMRHELGRREYTNEQIMEKNAIERYVRNNMLFLFSHEECKMDTHPAPTSDRRLMQSFEDKGERPVIRGYNFGFKDVEQLKKWFNQNSRNNLHLQGYYVAIYEVEQAHVGDTQCVFLKDDAELVGFISCLEV</sequence>
<evidence type="ECO:0000313" key="2">
    <source>
        <dbReference type="Proteomes" id="UP000832072"/>
    </source>
</evidence>
<organism evidence="1 2">
    <name type="scientific">Cronobacter phage LPCS28</name>
    <dbReference type="NCBI Taxonomy" id="2924885"/>
    <lineage>
        <taxon>Viruses</taxon>
        <taxon>Duplodnaviria</taxon>
        <taxon>Heunggongvirae</taxon>
        <taxon>Uroviricota</taxon>
        <taxon>Caudoviricetes</taxon>
        <taxon>Pantevenvirales</taxon>
        <taxon>Straboviridae</taxon>
        <taxon>Nanhuvirus</taxon>
        <taxon>Nanhuvirus LPCS28</taxon>
    </lineage>
</organism>
<gene>
    <name evidence="1" type="ORF">EHEKIMEA_00107</name>
</gene>
<dbReference type="EMBL" id="OM638103">
    <property type="protein sequence ID" value="UNY46989.1"/>
    <property type="molecule type" value="Genomic_DNA"/>
</dbReference>
<protein>
    <submittedName>
        <fullName evidence="1">Uncharacterized protein</fullName>
    </submittedName>
</protein>
<proteinExistence type="predicted"/>